<evidence type="ECO:0000313" key="1">
    <source>
        <dbReference type="EMBL" id="KAF3842692.1"/>
    </source>
</evidence>
<evidence type="ECO:0008006" key="3">
    <source>
        <dbReference type="Google" id="ProtNLM"/>
    </source>
</evidence>
<sequence length="326" mass="36347">MFVALKKQAEDMDYQLKPMFNTAFYVAKQKLPFRSFEGLIELQEKNGIKMPTQYRNDKVNLKVCNRYVKDGLPTTEFIDIMAVKSADANGVLAALLEALHHVDLTDGDIKKKIIACTFDGASVNQGAKGGVIVKLRELLGHVLISIWCAPHKLELSLLDATKATDFIDIVEKGVDPIYRFYYGSGKRRREVMNMVTHFESVLSEEEVTNIPRQWPALKARLKYRQRQPPKEVISDLLTENHPDVKDVLVLVYIMPARETAAVNSNLPVPAAPQPARETAAVNSNLPVPAAPQPARETAAVNNTLSLKPYIAASRSTSPTEEKTLYC</sequence>
<reference evidence="1 2" key="1">
    <citation type="submission" date="2020-03" db="EMBL/GenBank/DDBJ databases">
        <title>Dissostichus mawsoni Genome sequencing and assembly.</title>
        <authorList>
            <person name="Park H."/>
        </authorList>
    </citation>
    <scope>NUCLEOTIDE SEQUENCE [LARGE SCALE GENOMIC DNA]</scope>
    <source>
        <strain evidence="1">DM0001</strain>
        <tissue evidence="1">Muscle</tissue>
    </source>
</reference>
<dbReference type="Proteomes" id="UP000518266">
    <property type="component" value="Unassembled WGS sequence"/>
</dbReference>
<dbReference type="PANTHER" id="PTHR46880">
    <property type="entry name" value="RAS-ASSOCIATING DOMAIN-CONTAINING PROTEIN"/>
    <property type="match status" value="1"/>
</dbReference>
<dbReference type="PANTHER" id="PTHR46880:SF5">
    <property type="entry name" value="DUF4371 DOMAIN-CONTAINING PROTEIN"/>
    <property type="match status" value="1"/>
</dbReference>
<dbReference type="EMBL" id="JAAKFY010000018">
    <property type="protein sequence ID" value="KAF3842692.1"/>
    <property type="molecule type" value="Genomic_DNA"/>
</dbReference>
<organism evidence="1 2">
    <name type="scientific">Dissostichus mawsoni</name>
    <name type="common">Antarctic cod</name>
    <dbReference type="NCBI Taxonomy" id="36200"/>
    <lineage>
        <taxon>Eukaryota</taxon>
        <taxon>Metazoa</taxon>
        <taxon>Chordata</taxon>
        <taxon>Craniata</taxon>
        <taxon>Vertebrata</taxon>
        <taxon>Euteleostomi</taxon>
        <taxon>Actinopterygii</taxon>
        <taxon>Neopterygii</taxon>
        <taxon>Teleostei</taxon>
        <taxon>Neoteleostei</taxon>
        <taxon>Acanthomorphata</taxon>
        <taxon>Eupercaria</taxon>
        <taxon>Perciformes</taxon>
        <taxon>Notothenioidei</taxon>
        <taxon>Nototheniidae</taxon>
        <taxon>Dissostichus</taxon>
    </lineage>
</organism>
<dbReference type="AlphaFoldDB" id="A0A7J5XZX9"/>
<dbReference type="OrthoDB" id="8551997at2759"/>
<proteinExistence type="predicted"/>
<evidence type="ECO:0000313" key="2">
    <source>
        <dbReference type="Proteomes" id="UP000518266"/>
    </source>
</evidence>
<comment type="caution">
    <text evidence="1">The sequence shown here is derived from an EMBL/GenBank/DDBJ whole genome shotgun (WGS) entry which is preliminary data.</text>
</comment>
<accession>A0A7J5XZX9</accession>
<name>A0A7J5XZX9_DISMA</name>
<keyword evidence="2" id="KW-1185">Reference proteome</keyword>
<gene>
    <name evidence="1" type="ORF">F7725_001541</name>
</gene>
<protein>
    <recommendedName>
        <fullName evidence="3">DUF4371 domain-containing protein</fullName>
    </recommendedName>
</protein>